<proteinExistence type="predicted"/>
<dbReference type="RefSeq" id="WP_310346265.1">
    <property type="nucleotide sequence ID" value="NZ_JAVDXO010000013.1"/>
</dbReference>
<keyword evidence="3" id="KW-1185">Reference proteome</keyword>
<evidence type="ECO:0000313" key="3">
    <source>
        <dbReference type="Proteomes" id="UP001268089"/>
    </source>
</evidence>
<evidence type="ECO:0000313" key="2">
    <source>
        <dbReference type="EMBL" id="MDR7308652.1"/>
    </source>
</evidence>
<dbReference type="EMBL" id="JAVDXO010000013">
    <property type="protein sequence ID" value="MDR7308652.1"/>
    <property type="molecule type" value="Genomic_DNA"/>
</dbReference>
<feature type="transmembrane region" description="Helical" evidence="1">
    <location>
        <begin position="21"/>
        <end position="39"/>
    </location>
</feature>
<keyword evidence="1" id="KW-0812">Transmembrane</keyword>
<evidence type="ECO:0000256" key="1">
    <source>
        <dbReference type="SAM" id="Phobius"/>
    </source>
</evidence>
<gene>
    <name evidence="2" type="ORF">J2X15_003973</name>
</gene>
<name>A0ABU1ZSW0_9BURK</name>
<protein>
    <submittedName>
        <fullName evidence="2">Membrane protein</fullName>
    </submittedName>
</protein>
<accession>A0ABU1ZSW0</accession>
<keyword evidence="1" id="KW-1133">Transmembrane helix</keyword>
<dbReference type="Proteomes" id="UP001268089">
    <property type="component" value="Unassembled WGS sequence"/>
</dbReference>
<organism evidence="2 3">
    <name type="scientific">Rhodoferax saidenbachensis</name>
    <dbReference type="NCBI Taxonomy" id="1484693"/>
    <lineage>
        <taxon>Bacteria</taxon>
        <taxon>Pseudomonadati</taxon>
        <taxon>Pseudomonadota</taxon>
        <taxon>Betaproteobacteria</taxon>
        <taxon>Burkholderiales</taxon>
        <taxon>Comamonadaceae</taxon>
        <taxon>Rhodoferax</taxon>
    </lineage>
</organism>
<comment type="caution">
    <text evidence="2">The sequence shown here is derived from an EMBL/GenBank/DDBJ whole genome shotgun (WGS) entry which is preliminary data.</text>
</comment>
<sequence>MTSLCQFFRNLRLRTKLGGSYALLVLLIALCTVISWMGLAKVDQHADTLTRELVVTAEEMSGQAAQLQQVMGFFKVGAMV</sequence>
<reference evidence="2 3" key="1">
    <citation type="submission" date="2023-07" db="EMBL/GenBank/DDBJ databases">
        <title>Sorghum-associated microbial communities from plants grown in Nebraska, USA.</title>
        <authorList>
            <person name="Schachtman D."/>
        </authorList>
    </citation>
    <scope>NUCLEOTIDE SEQUENCE [LARGE SCALE GENOMIC DNA]</scope>
    <source>
        <strain evidence="2 3">BE308</strain>
    </source>
</reference>
<keyword evidence="1" id="KW-0472">Membrane</keyword>